<evidence type="ECO:0000313" key="2">
    <source>
        <dbReference type="EMBL" id="GEC06326.1"/>
    </source>
</evidence>
<evidence type="ECO:0000313" key="3">
    <source>
        <dbReference type="Proteomes" id="UP000317881"/>
    </source>
</evidence>
<dbReference type="Proteomes" id="UP000317881">
    <property type="component" value="Unassembled WGS sequence"/>
</dbReference>
<organism evidence="2 3">
    <name type="scientific">Streptomyces spinoverrucosus</name>
    <dbReference type="NCBI Taxonomy" id="284043"/>
    <lineage>
        <taxon>Bacteria</taxon>
        <taxon>Bacillati</taxon>
        <taxon>Actinomycetota</taxon>
        <taxon>Actinomycetes</taxon>
        <taxon>Kitasatosporales</taxon>
        <taxon>Streptomycetaceae</taxon>
        <taxon>Streptomyces</taxon>
    </lineage>
</organism>
<dbReference type="EMBL" id="BJND01000026">
    <property type="protein sequence ID" value="GEC06326.1"/>
    <property type="molecule type" value="Genomic_DNA"/>
</dbReference>
<accession>A0A4Y3VMR6</accession>
<evidence type="ECO:0000256" key="1">
    <source>
        <dbReference type="SAM" id="MobiDB-lite"/>
    </source>
</evidence>
<name>A0A4Y3VMR6_9ACTN</name>
<reference evidence="2 3" key="1">
    <citation type="submission" date="2019-06" db="EMBL/GenBank/DDBJ databases">
        <title>Whole genome shotgun sequence of Streptomyces spinoverrucosus NBRC 14228.</title>
        <authorList>
            <person name="Hosoyama A."/>
            <person name="Uohara A."/>
            <person name="Ohji S."/>
            <person name="Ichikawa N."/>
        </authorList>
    </citation>
    <scope>NUCLEOTIDE SEQUENCE [LARGE SCALE GENOMIC DNA]</scope>
    <source>
        <strain evidence="2 3">NBRC 14228</strain>
    </source>
</reference>
<gene>
    <name evidence="2" type="ORF">SSP24_39810</name>
</gene>
<sequence length="205" mass="22537">MRVHRTAPMRAFSALSHTLLSDRSISWCAVGVLAYLLSLPGATRVTVRALAEQRREGLGRIARALRELEESRYLRTVLRGDRETGQLVAVYEVFDTPYEDESRAGEPEKVRNLTSGESASSGHQRTVLAARLLGSLGITHPCLMLGASQVWRLAPLVVEWWDAGLSSAQVRAALTEGLPRRVHSPAALIENRLRHKHPAHPAVAA</sequence>
<dbReference type="AlphaFoldDB" id="A0A4Y3VMR6"/>
<comment type="caution">
    <text evidence="2">The sequence shown here is derived from an EMBL/GenBank/DDBJ whole genome shotgun (WGS) entry which is preliminary data.</text>
</comment>
<protein>
    <submittedName>
        <fullName evidence="2">Uncharacterized protein</fullName>
    </submittedName>
</protein>
<feature type="compositionally biased region" description="Basic and acidic residues" evidence="1">
    <location>
        <begin position="100"/>
        <end position="111"/>
    </location>
</feature>
<feature type="region of interest" description="Disordered" evidence="1">
    <location>
        <begin position="100"/>
        <end position="119"/>
    </location>
</feature>
<proteinExistence type="predicted"/>
<keyword evidence="3" id="KW-1185">Reference proteome</keyword>